<dbReference type="EMBL" id="PYAG01000041">
    <property type="protein sequence ID" value="RAO26516.1"/>
    <property type="molecule type" value="Genomic_DNA"/>
</dbReference>
<evidence type="ECO:0000313" key="3">
    <source>
        <dbReference type="Proteomes" id="UP000249419"/>
    </source>
</evidence>
<proteinExistence type="predicted"/>
<evidence type="ECO:0000256" key="1">
    <source>
        <dbReference type="SAM" id="MobiDB-lite"/>
    </source>
</evidence>
<accession>A0A328NC66</accession>
<comment type="caution">
    <text evidence="2">The sequence shown here is derived from an EMBL/GenBank/DDBJ whole genome shotgun (WGS) entry which is preliminary data.</text>
</comment>
<feature type="compositionally biased region" description="Basic residues" evidence="1">
    <location>
        <begin position="45"/>
        <end position="55"/>
    </location>
</feature>
<dbReference type="RefSeq" id="WP_112678895.1">
    <property type="nucleotide sequence ID" value="NZ_PYAG01000041.1"/>
</dbReference>
<organism evidence="2 3">
    <name type="scientific">Micromonospora saelicesensis</name>
    <dbReference type="NCBI Taxonomy" id="285676"/>
    <lineage>
        <taxon>Bacteria</taxon>
        <taxon>Bacillati</taxon>
        <taxon>Actinomycetota</taxon>
        <taxon>Actinomycetes</taxon>
        <taxon>Micromonosporales</taxon>
        <taxon>Micromonosporaceae</taxon>
        <taxon>Micromonospora</taxon>
    </lineage>
</organism>
<reference evidence="2 3" key="1">
    <citation type="submission" date="2018-03" db="EMBL/GenBank/DDBJ databases">
        <title>Defining the species Micromonospora saelicesensis and Micromonospora noduli under the framework of genomics.</title>
        <authorList>
            <person name="Riesco R."/>
            <person name="Trujillo M.E."/>
        </authorList>
    </citation>
    <scope>NUCLEOTIDE SEQUENCE [LARGE SCALE GENOMIC DNA]</scope>
    <source>
        <strain evidence="2 3">PSN13</strain>
    </source>
</reference>
<dbReference type="Proteomes" id="UP000249419">
    <property type="component" value="Unassembled WGS sequence"/>
</dbReference>
<evidence type="ECO:0000313" key="2">
    <source>
        <dbReference type="EMBL" id="RAO26516.1"/>
    </source>
</evidence>
<protein>
    <submittedName>
        <fullName evidence="2">Uncharacterized protein</fullName>
    </submittedName>
</protein>
<sequence>MNSVGVTRLDSPRAEHIRQLVDAAPPLSETQRSRIAAALGPAASRVRRAVPRQRRVPADAA</sequence>
<gene>
    <name evidence="2" type="ORF">PSN13_06544</name>
</gene>
<name>A0A328NC66_9ACTN</name>
<feature type="region of interest" description="Disordered" evidence="1">
    <location>
        <begin position="38"/>
        <end position="61"/>
    </location>
</feature>
<dbReference type="AlphaFoldDB" id="A0A328NC66"/>